<reference evidence="3 4" key="1">
    <citation type="submission" date="2019-07" db="EMBL/GenBank/DDBJ databases">
        <title>Genomic analysis of Lentibacillus sp. NKC851-2.</title>
        <authorList>
            <person name="Oh Y.J."/>
        </authorList>
    </citation>
    <scope>NUCLEOTIDE SEQUENCE [LARGE SCALE GENOMIC DNA]</scope>
    <source>
        <strain evidence="3 4">NKC851-2</strain>
    </source>
</reference>
<dbReference type="RefSeq" id="WP_142791514.1">
    <property type="nucleotide sequence ID" value="NZ_VJMZ01000001.1"/>
</dbReference>
<dbReference type="Gene3D" id="3.10.450.40">
    <property type="match status" value="2"/>
</dbReference>
<sequence>MNNRFPWFTVPGWLKWLAGIICLAVVFCLITVVYLYQATQQDRTASFKQVKQKVLKETSINTIDRIERFHGSDAYHVIYGKMGDQQAAIMFYPFNENNTDSVIVKRSDILPKKTIQTDWRDHCTNCTLFDITPALITNDKLPAWEITYENSAGRYIMEYVSMNDGEQIELMGFKRMFNKGAFL</sequence>
<feature type="domain" description="Cell wall elongation regulator TseB-like" evidence="2">
    <location>
        <begin position="51"/>
        <end position="93"/>
    </location>
</feature>
<dbReference type="Proteomes" id="UP000319280">
    <property type="component" value="Unassembled WGS sequence"/>
</dbReference>
<dbReference type="AlphaFoldDB" id="A0A549YKZ6"/>
<keyword evidence="1" id="KW-0472">Membrane</keyword>
<gene>
    <name evidence="3" type="ORF">FH966_13065</name>
</gene>
<feature type="transmembrane region" description="Helical" evidence="1">
    <location>
        <begin position="16"/>
        <end position="36"/>
    </location>
</feature>
<evidence type="ECO:0000259" key="2">
    <source>
        <dbReference type="Pfam" id="PF17881"/>
    </source>
</evidence>
<evidence type="ECO:0000313" key="3">
    <source>
        <dbReference type="EMBL" id="TRM12552.1"/>
    </source>
</evidence>
<keyword evidence="4" id="KW-1185">Reference proteome</keyword>
<dbReference type="Pfam" id="PF17881">
    <property type="entry name" value="TseB"/>
    <property type="match status" value="1"/>
</dbReference>
<keyword evidence="1" id="KW-0812">Transmembrane</keyword>
<dbReference type="InterPro" id="IPR041401">
    <property type="entry name" value="TseB-like_dom"/>
</dbReference>
<dbReference type="EMBL" id="VJMZ01000001">
    <property type="protein sequence ID" value="TRM12552.1"/>
    <property type="molecule type" value="Genomic_DNA"/>
</dbReference>
<evidence type="ECO:0000313" key="4">
    <source>
        <dbReference type="Proteomes" id="UP000319280"/>
    </source>
</evidence>
<organism evidence="3 4">
    <name type="scientific">Lentibacillus cibarius</name>
    <dbReference type="NCBI Taxonomy" id="2583219"/>
    <lineage>
        <taxon>Bacteria</taxon>
        <taxon>Bacillati</taxon>
        <taxon>Bacillota</taxon>
        <taxon>Bacilli</taxon>
        <taxon>Bacillales</taxon>
        <taxon>Bacillaceae</taxon>
        <taxon>Lentibacillus</taxon>
    </lineage>
</organism>
<protein>
    <recommendedName>
        <fullName evidence="2">Cell wall elongation regulator TseB-like domain-containing protein</fullName>
    </recommendedName>
</protein>
<evidence type="ECO:0000256" key="1">
    <source>
        <dbReference type="SAM" id="Phobius"/>
    </source>
</evidence>
<comment type="caution">
    <text evidence="3">The sequence shown here is derived from an EMBL/GenBank/DDBJ whole genome shotgun (WGS) entry which is preliminary data.</text>
</comment>
<accession>A0A549YKZ6</accession>
<name>A0A549YKZ6_9BACI</name>
<keyword evidence="1" id="KW-1133">Transmembrane helix</keyword>
<proteinExistence type="predicted"/>